<dbReference type="InterPro" id="IPR020622">
    <property type="entry name" value="Ala_racemase_pyridoxalP-BS"/>
</dbReference>
<evidence type="ECO:0000256" key="6">
    <source>
        <dbReference type="PIRSR" id="PIRSR600821-50"/>
    </source>
</evidence>
<dbReference type="FunFam" id="3.20.20.10:FF:000002">
    <property type="entry name" value="Alanine racemase"/>
    <property type="match status" value="1"/>
</dbReference>
<dbReference type="InterPro" id="IPR029066">
    <property type="entry name" value="PLP-binding_barrel"/>
</dbReference>
<dbReference type="GO" id="GO:0008784">
    <property type="term" value="F:alanine racemase activity"/>
    <property type="evidence" value="ECO:0007669"/>
    <property type="project" value="UniProtKB-UniRule"/>
</dbReference>
<evidence type="ECO:0000313" key="9">
    <source>
        <dbReference type="EMBL" id="EFI34478.1"/>
    </source>
</evidence>
<dbReference type="SUPFAM" id="SSF51419">
    <property type="entry name" value="PLP-binding barrel"/>
    <property type="match status" value="1"/>
</dbReference>
<keyword evidence="4 5" id="KW-0413">Isomerase</keyword>
<accession>D6SP02</accession>
<dbReference type="InterPro" id="IPR000821">
    <property type="entry name" value="Ala_racemase"/>
</dbReference>
<dbReference type="InterPro" id="IPR009006">
    <property type="entry name" value="Ala_racemase/Decarboxylase_C"/>
</dbReference>
<organism evidence="9 10">
    <name type="scientific">Desulfonatronospira thiodismutans ASO3-1</name>
    <dbReference type="NCBI Taxonomy" id="555779"/>
    <lineage>
        <taxon>Bacteria</taxon>
        <taxon>Pseudomonadati</taxon>
        <taxon>Thermodesulfobacteriota</taxon>
        <taxon>Desulfovibrionia</taxon>
        <taxon>Desulfovibrionales</taxon>
        <taxon>Desulfonatronovibrionaceae</taxon>
        <taxon>Desulfonatronospira</taxon>
    </lineage>
</organism>
<reference evidence="9" key="1">
    <citation type="submission" date="2010-05" db="EMBL/GenBank/DDBJ databases">
        <title>The draft genome of Desulfonatronospira thiodismutans ASO3-1.</title>
        <authorList>
            <consortium name="US DOE Joint Genome Institute (JGI-PGF)"/>
            <person name="Lucas S."/>
            <person name="Copeland A."/>
            <person name="Lapidus A."/>
            <person name="Cheng J.-F."/>
            <person name="Bruce D."/>
            <person name="Goodwin L."/>
            <person name="Pitluck S."/>
            <person name="Chertkov O."/>
            <person name="Brettin T."/>
            <person name="Detter J.C."/>
            <person name="Han C."/>
            <person name="Land M.L."/>
            <person name="Hauser L."/>
            <person name="Kyrpides N."/>
            <person name="Mikhailova N."/>
            <person name="Muyzer G."/>
            <person name="Woyke T."/>
        </authorList>
    </citation>
    <scope>NUCLEOTIDE SEQUENCE [LARGE SCALE GENOMIC DNA]</scope>
    <source>
        <strain evidence="9">ASO3-1</strain>
    </source>
</reference>
<keyword evidence="10" id="KW-1185">Reference proteome</keyword>
<dbReference type="PANTHER" id="PTHR30511:SF0">
    <property type="entry name" value="ALANINE RACEMASE, CATABOLIC-RELATED"/>
    <property type="match status" value="1"/>
</dbReference>
<feature type="binding site" evidence="5 7">
    <location>
        <position position="310"/>
    </location>
    <ligand>
        <name>substrate</name>
    </ligand>
</feature>
<dbReference type="RefSeq" id="WP_008869800.1">
    <property type="nucleotide sequence ID" value="NZ_ACJN02000002.1"/>
</dbReference>
<evidence type="ECO:0000256" key="2">
    <source>
        <dbReference type="ARBA" id="ARBA00001933"/>
    </source>
</evidence>
<feature type="active site" description="Proton acceptor; specific for D-alanine" evidence="5">
    <location>
        <position position="31"/>
    </location>
</feature>
<dbReference type="PRINTS" id="PR00992">
    <property type="entry name" value="ALARACEMASE"/>
</dbReference>
<feature type="binding site" evidence="5 7">
    <location>
        <position position="130"/>
    </location>
    <ligand>
        <name>substrate</name>
    </ligand>
</feature>
<comment type="catalytic activity">
    <reaction evidence="1 5">
        <text>L-alanine = D-alanine</text>
        <dbReference type="Rhea" id="RHEA:20249"/>
        <dbReference type="ChEBI" id="CHEBI:57416"/>
        <dbReference type="ChEBI" id="CHEBI:57972"/>
        <dbReference type="EC" id="5.1.1.1"/>
    </reaction>
</comment>
<dbReference type="SUPFAM" id="SSF50621">
    <property type="entry name" value="Alanine racemase C-terminal domain-like"/>
    <property type="match status" value="1"/>
</dbReference>
<comment type="cofactor">
    <cofactor evidence="2 5 6">
        <name>pyridoxal 5'-phosphate</name>
        <dbReference type="ChEBI" id="CHEBI:597326"/>
    </cofactor>
</comment>
<comment type="caution">
    <text evidence="9">The sequence shown here is derived from an EMBL/GenBank/DDBJ whole genome shotgun (WGS) entry which is preliminary data.</text>
</comment>
<feature type="active site" description="Proton acceptor; specific for L-alanine" evidence="5">
    <location>
        <position position="262"/>
    </location>
</feature>
<dbReference type="OrthoDB" id="9813814at2"/>
<dbReference type="EC" id="5.1.1.1" evidence="5"/>
<dbReference type="NCBIfam" id="TIGR00492">
    <property type="entry name" value="alr"/>
    <property type="match status" value="1"/>
</dbReference>
<evidence type="ECO:0000256" key="4">
    <source>
        <dbReference type="ARBA" id="ARBA00023235"/>
    </source>
</evidence>
<dbReference type="UniPathway" id="UPA00042">
    <property type="reaction ID" value="UER00497"/>
</dbReference>
<name>D6SP02_9BACT</name>
<evidence type="ECO:0000256" key="1">
    <source>
        <dbReference type="ARBA" id="ARBA00000316"/>
    </source>
</evidence>
<gene>
    <name evidence="9" type="ORF">Dthio_PD1837</name>
</gene>
<dbReference type="eggNOG" id="COG0787">
    <property type="taxonomic scope" value="Bacteria"/>
</dbReference>
<evidence type="ECO:0000313" key="10">
    <source>
        <dbReference type="Proteomes" id="UP000005496"/>
    </source>
</evidence>
<evidence type="ECO:0000256" key="3">
    <source>
        <dbReference type="ARBA" id="ARBA00022898"/>
    </source>
</evidence>
<dbReference type="Gene3D" id="2.40.37.10">
    <property type="entry name" value="Lyase, Ornithine Decarboxylase, Chain A, domain 1"/>
    <property type="match status" value="1"/>
</dbReference>
<dbReference type="AlphaFoldDB" id="D6SP02"/>
<comment type="pathway">
    <text evidence="5">Amino-acid biosynthesis; D-alanine biosynthesis; D-alanine from L-alanine: step 1/1.</text>
</comment>
<dbReference type="PROSITE" id="PS00395">
    <property type="entry name" value="ALANINE_RACEMASE"/>
    <property type="match status" value="1"/>
</dbReference>
<feature type="domain" description="Alanine racemase C-terminal" evidence="8">
    <location>
        <begin position="241"/>
        <end position="368"/>
    </location>
</feature>
<feature type="modified residue" description="N6-(pyridoxal phosphate)lysine" evidence="5 6">
    <location>
        <position position="31"/>
    </location>
</feature>
<dbReference type="Proteomes" id="UP000005496">
    <property type="component" value="Unassembled WGS sequence"/>
</dbReference>
<dbReference type="GO" id="GO:0005829">
    <property type="term" value="C:cytosol"/>
    <property type="evidence" value="ECO:0007669"/>
    <property type="project" value="TreeGrafter"/>
</dbReference>
<dbReference type="SMART" id="SM01005">
    <property type="entry name" value="Ala_racemase_C"/>
    <property type="match status" value="1"/>
</dbReference>
<comment type="function">
    <text evidence="5">Catalyzes the interconversion of L-alanine and D-alanine. May also act on other amino acids.</text>
</comment>
<sequence length="371" mass="41043">MLKVHIQTRSIEDNFAFLSRRTTARVMAVVKADAYGHGLEETARCLHQAGADRFGVGSVQEGARLRDCLDAPEIYSLLGPVSPEDYHLLARHRIIPFIHSREQLKALQEASCSFRGTIPVAIKLETGMNRLGFRGGDLHELLETWEKCRGLKLHMLASHLSLADSVQGRQEVLRQLKTFEDYCRTMQARGHEFEKSLANSAAILAHPETHLDCVRPGISLYGDNPFEHTPWASKGEGLAQAMHVRAPVLAVHHLEKGAGVSYGLCFTAPRDMRIAVIGCGYADNYSRGLSNRGWMLYQGRRMPVLGRVCMQLSVVDASHAGDIAPGCEVYVLGGEGRQLLSAREMAGWLDSISYEIFCSLGKNPRTYSRAG</sequence>
<comment type="similarity">
    <text evidence="5">Belongs to the alanine racemase family.</text>
</comment>
<dbReference type="HAMAP" id="MF_01201">
    <property type="entry name" value="Ala_racemase"/>
    <property type="match status" value="1"/>
</dbReference>
<dbReference type="PANTHER" id="PTHR30511">
    <property type="entry name" value="ALANINE RACEMASE"/>
    <property type="match status" value="1"/>
</dbReference>
<dbReference type="EMBL" id="ACJN02000002">
    <property type="protein sequence ID" value="EFI34478.1"/>
    <property type="molecule type" value="Genomic_DNA"/>
</dbReference>
<keyword evidence="3 5" id="KW-0663">Pyridoxal phosphate</keyword>
<dbReference type="Gene3D" id="3.20.20.10">
    <property type="entry name" value="Alanine racemase"/>
    <property type="match status" value="1"/>
</dbReference>
<protein>
    <recommendedName>
        <fullName evidence="5">Alanine racemase</fullName>
        <ecNumber evidence="5">5.1.1.1</ecNumber>
    </recommendedName>
</protein>
<evidence type="ECO:0000259" key="8">
    <source>
        <dbReference type="SMART" id="SM01005"/>
    </source>
</evidence>
<evidence type="ECO:0000256" key="7">
    <source>
        <dbReference type="PIRSR" id="PIRSR600821-52"/>
    </source>
</evidence>
<dbReference type="GO" id="GO:0030632">
    <property type="term" value="P:D-alanine biosynthetic process"/>
    <property type="evidence" value="ECO:0007669"/>
    <property type="project" value="UniProtKB-UniRule"/>
</dbReference>
<dbReference type="InterPro" id="IPR011079">
    <property type="entry name" value="Ala_racemase_C"/>
</dbReference>
<dbReference type="Pfam" id="PF00842">
    <property type="entry name" value="Ala_racemase_C"/>
    <property type="match status" value="1"/>
</dbReference>
<dbReference type="InterPro" id="IPR001608">
    <property type="entry name" value="Ala_racemase_N"/>
</dbReference>
<evidence type="ECO:0000256" key="5">
    <source>
        <dbReference type="HAMAP-Rule" id="MF_01201"/>
    </source>
</evidence>
<dbReference type="CDD" id="cd00430">
    <property type="entry name" value="PLPDE_III_AR"/>
    <property type="match status" value="1"/>
</dbReference>
<dbReference type="Pfam" id="PF01168">
    <property type="entry name" value="Ala_racemase_N"/>
    <property type="match status" value="1"/>
</dbReference>
<proteinExistence type="inferred from homology"/>
<dbReference type="GO" id="GO:0030170">
    <property type="term" value="F:pyridoxal phosphate binding"/>
    <property type="evidence" value="ECO:0007669"/>
    <property type="project" value="UniProtKB-UniRule"/>
</dbReference>